<dbReference type="Ensembl" id="ENSLBET00000035753.1">
    <property type="protein sequence ID" value="ENSLBEP00000034271.1"/>
    <property type="gene ID" value="ENSLBEG00000025656.1"/>
</dbReference>
<evidence type="ECO:0000256" key="2">
    <source>
        <dbReference type="ARBA" id="ARBA00007026"/>
    </source>
</evidence>
<evidence type="ECO:0000256" key="7">
    <source>
        <dbReference type="SAM" id="Coils"/>
    </source>
</evidence>
<dbReference type="InterPro" id="IPR037621">
    <property type="entry name" value="LIP-1_SAM_2"/>
</dbReference>
<evidence type="ECO:0000256" key="1">
    <source>
        <dbReference type="ARBA" id="ARBA00004496"/>
    </source>
</evidence>
<evidence type="ECO:0000259" key="9">
    <source>
        <dbReference type="PROSITE" id="PS50105"/>
    </source>
</evidence>
<feature type="coiled-coil region" evidence="7">
    <location>
        <begin position="199"/>
        <end position="233"/>
    </location>
</feature>
<accession>A0A3Q3GLR9</accession>
<evidence type="ECO:0000256" key="8">
    <source>
        <dbReference type="SAM" id="MobiDB-lite"/>
    </source>
</evidence>
<feature type="domain" description="SAM" evidence="9">
    <location>
        <begin position="891"/>
        <end position="957"/>
    </location>
</feature>
<dbReference type="PANTHER" id="PTHR12587">
    <property type="entry name" value="LAR INTERACTING PROTEIN LIP -RELATED PROTEIN"/>
    <property type="match status" value="1"/>
</dbReference>
<comment type="similarity">
    <text evidence="2">Belongs to the liprin family. Liprin-alpha subfamily.</text>
</comment>
<dbReference type="InterPro" id="IPR029515">
    <property type="entry name" value="Liprin"/>
</dbReference>
<feature type="domain" description="SAM" evidence="9">
    <location>
        <begin position="1064"/>
        <end position="1133"/>
    </location>
</feature>
<feature type="compositionally biased region" description="Basic and acidic residues" evidence="8">
    <location>
        <begin position="726"/>
        <end position="739"/>
    </location>
</feature>
<comment type="subcellular location">
    <subcellularLocation>
        <location evidence="1">Cytoplasm</location>
    </subcellularLocation>
</comment>
<reference evidence="10" key="1">
    <citation type="submission" date="2025-08" db="UniProtKB">
        <authorList>
            <consortium name="Ensembl"/>
        </authorList>
    </citation>
    <scope>IDENTIFICATION</scope>
</reference>
<dbReference type="GO" id="GO:0050808">
    <property type="term" value="P:synapse organization"/>
    <property type="evidence" value="ECO:0007669"/>
    <property type="project" value="TreeGrafter"/>
</dbReference>
<dbReference type="PANTHER" id="PTHR12587:SF6">
    <property type="entry name" value="LIPRIN-ALPHA-2"/>
    <property type="match status" value="1"/>
</dbReference>
<dbReference type="GO" id="GO:0048786">
    <property type="term" value="C:presynaptic active zone"/>
    <property type="evidence" value="ECO:0007669"/>
    <property type="project" value="TreeGrafter"/>
</dbReference>
<dbReference type="GO" id="GO:0005737">
    <property type="term" value="C:cytoplasm"/>
    <property type="evidence" value="ECO:0007669"/>
    <property type="project" value="UniProtKB-SubCell"/>
</dbReference>
<proteinExistence type="inferred from homology"/>
<sequence>MMCEVMPTISEDTALSQRGSQSSASDPDSHFEQLMVNMLDERDRLLDTLRETQESLGLSQQHLQDVIYDRDSLQRQLTSALPQVSDRNLTFNGSLSFFPPLHGLCEFAALTKELNACRENLLEKEEEISELKAERNNTRLLLEHLECLVSRHERSLRMTVVKRQAQSPSGVSSEVEVLKALKSLFEHHKALDEKVRERLRVSLERVSALEEELTAANQEIVALREQNAHIQRKVASGDGGEDILEGTEAQQKVHSKRLSNGSLESAHEASQVVELQDLLEKQNYELAQMKERMSSLSSRVSEVELELETARKDLIKSEEMNNKYQRDIKEAMCQKEDMEERIVTLEKRYLSAQRESTSVHDINDKLENELANKEAFLRQMEEKNRQLQERLELAEQKLQQTMRKAETLPEVEAELAQRIAALTKAEERHGSIEERMRHLECQLEEKNQELLRARQREKMNEEHNKRLSDTVDRLLTESNERLQLHLKERMAALEEKNLLIQDSEGYRKQYEDSIHEKSHLAEEIDKLRSELDQFRLRAGSLTDPTLSRSHLDTSAELRFSLGSLAETQSDHYRSAKVIRRPRRGRVGLREPKAKSLGEHEWRSQQIGVLGGHHFESDTEMSDIDDDDRETLFSSMDMLSPGGHSDAQTLAMMLQEQLDAINKEIRLIQEEKESTELRAEEIENRVASVSLEGLNLARMHHHGASITASATASSLASSSPPSGHSTPKLDPRSPARDMERMGVMTLPSDLRKHRRKIAAVDEDGREDKATIKCETSPPPTPRTVRMTHTLPASSHNDARGIVASLEADASALSSVASSSDSLHKQPKKKGIKSSIGRLFGKKEKGRMAHLDMAGQDMGVGKLGTQAEKDRRLKKKHELLEEARRKGLPFAQWDGPTVVAWLELWLGMPAWYVAACRANVKSGAIMSALSDTEIQREIGISNPLHRLKLRLAIQEMVSLTSPSAPPTSRTTLAYGDMNHEWIGNEWLPSLGLPQYRSYFMECLVDARMLDHLTKKDLRVHLKMVDSFHRTSLQYGIMGLKKLNYDRKELERRREHSQHEMRDVLVWSNERVIRWVQSIGLRDYANILLESGVHGALVALDDNFDYSSLALLLQIPNQSTQARQILEREYNNLLALGTDRRLDECDDKDFRGPSWRRQFPPRDVHGISMMPGSAETLPAGFRLTTTSGHSRRLPPDGERLSLSA</sequence>
<dbReference type="GeneTree" id="ENSGT01050000244900"/>
<keyword evidence="5" id="KW-0677">Repeat</keyword>
<feature type="region of interest" description="Disordered" evidence="8">
    <location>
        <begin position="1"/>
        <end position="29"/>
    </location>
</feature>
<dbReference type="CDD" id="cd09565">
    <property type="entry name" value="SAM_liprin-alpha1_2_3_4_repeat2"/>
    <property type="match status" value="1"/>
</dbReference>
<feature type="coiled-coil region" evidence="7">
    <location>
        <begin position="650"/>
        <end position="691"/>
    </location>
</feature>
<dbReference type="CDD" id="cd09562">
    <property type="entry name" value="SAM_liprin-alpha1_2_3_4_repeat1"/>
    <property type="match status" value="1"/>
</dbReference>
<feature type="compositionally biased region" description="Low complexity" evidence="8">
    <location>
        <begin position="704"/>
        <end position="725"/>
    </location>
</feature>
<dbReference type="InterPro" id="IPR001660">
    <property type="entry name" value="SAM"/>
</dbReference>
<dbReference type="Proteomes" id="UP000261660">
    <property type="component" value="Unplaced"/>
</dbReference>
<protein>
    <submittedName>
        <fullName evidence="10">PTPRF interacting protein alpha 2</fullName>
    </submittedName>
</protein>
<keyword evidence="6 7" id="KW-0175">Coiled coil</keyword>
<feature type="coiled-coil region" evidence="7">
    <location>
        <begin position="272"/>
        <end position="456"/>
    </location>
</feature>
<dbReference type="InterPro" id="IPR013761">
    <property type="entry name" value="SAM/pointed_sf"/>
</dbReference>
<feature type="coiled-coil region" evidence="7">
    <location>
        <begin position="510"/>
        <end position="537"/>
    </location>
</feature>
<evidence type="ECO:0000256" key="5">
    <source>
        <dbReference type="ARBA" id="ARBA00022737"/>
    </source>
</evidence>
<keyword evidence="11" id="KW-1185">Reference proteome</keyword>
<dbReference type="InterPro" id="IPR057892">
    <property type="entry name" value="LIP-1_CC2"/>
</dbReference>
<evidence type="ECO:0000313" key="11">
    <source>
        <dbReference type="Proteomes" id="UP000261660"/>
    </source>
</evidence>
<name>A0A3Q3GLR9_9LABR</name>
<feature type="region of interest" description="Disordered" evidence="8">
    <location>
        <begin position="704"/>
        <end position="739"/>
    </location>
</feature>
<dbReference type="PROSITE" id="PS50105">
    <property type="entry name" value="SAM_DOMAIN"/>
    <property type="match status" value="3"/>
</dbReference>
<dbReference type="CDD" id="cd09568">
    <property type="entry name" value="SAM_liprin-alpha1_2_3_4_repeat3"/>
    <property type="match status" value="1"/>
</dbReference>
<dbReference type="Pfam" id="PF07647">
    <property type="entry name" value="SAM_2"/>
    <property type="match status" value="1"/>
</dbReference>
<feature type="compositionally biased region" description="Basic and acidic residues" evidence="8">
    <location>
        <begin position="1190"/>
        <end position="1201"/>
    </location>
</feature>
<dbReference type="SUPFAM" id="SSF47769">
    <property type="entry name" value="SAM/Pointed domain"/>
    <property type="match status" value="3"/>
</dbReference>
<evidence type="ECO:0000256" key="3">
    <source>
        <dbReference type="ARBA" id="ARBA00022490"/>
    </source>
</evidence>
<dbReference type="FunFam" id="1.10.150.50:FF:000004">
    <property type="entry name" value="PTPRF interacting protein alpha 1"/>
    <property type="match status" value="1"/>
</dbReference>
<evidence type="ECO:0000313" key="10">
    <source>
        <dbReference type="Ensembl" id="ENSLBEP00000034271.1"/>
    </source>
</evidence>
<dbReference type="Gene3D" id="1.10.150.50">
    <property type="entry name" value="Transcription Factor, Ets-1"/>
    <property type="match status" value="3"/>
</dbReference>
<dbReference type="SMART" id="SM00454">
    <property type="entry name" value="SAM"/>
    <property type="match status" value="3"/>
</dbReference>
<evidence type="ECO:0000256" key="4">
    <source>
        <dbReference type="ARBA" id="ARBA00022553"/>
    </source>
</evidence>
<keyword evidence="3" id="KW-0963">Cytoplasm</keyword>
<evidence type="ECO:0000256" key="6">
    <source>
        <dbReference type="ARBA" id="ARBA00023054"/>
    </source>
</evidence>
<feature type="coiled-coil region" evidence="7">
    <location>
        <begin position="107"/>
        <end position="148"/>
    </location>
</feature>
<reference evidence="10" key="2">
    <citation type="submission" date="2025-09" db="UniProtKB">
        <authorList>
            <consortium name="Ensembl"/>
        </authorList>
    </citation>
    <scope>IDENTIFICATION</scope>
</reference>
<keyword evidence="4" id="KW-0597">Phosphoprotein</keyword>
<feature type="region of interest" description="Disordered" evidence="8">
    <location>
        <begin position="1182"/>
        <end position="1201"/>
    </location>
</feature>
<dbReference type="FunFam" id="1.10.150.50:FF:000003">
    <property type="entry name" value="liprin-alpha-2 isoform X1"/>
    <property type="match status" value="1"/>
</dbReference>
<organism evidence="10 11">
    <name type="scientific">Labrus bergylta</name>
    <name type="common">ballan wrasse</name>
    <dbReference type="NCBI Taxonomy" id="56723"/>
    <lineage>
        <taxon>Eukaryota</taxon>
        <taxon>Metazoa</taxon>
        <taxon>Chordata</taxon>
        <taxon>Craniata</taxon>
        <taxon>Vertebrata</taxon>
        <taxon>Euteleostomi</taxon>
        <taxon>Actinopterygii</taxon>
        <taxon>Neopterygii</taxon>
        <taxon>Teleostei</taxon>
        <taxon>Neoteleostei</taxon>
        <taxon>Acanthomorphata</taxon>
        <taxon>Eupercaria</taxon>
        <taxon>Labriformes</taxon>
        <taxon>Labridae</taxon>
        <taxon>Labrus</taxon>
    </lineage>
</organism>
<feature type="compositionally biased region" description="Polar residues" evidence="8">
    <location>
        <begin position="10"/>
        <end position="26"/>
    </location>
</feature>
<dbReference type="AlphaFoldDB" id="A0A3Q3GLR9"/>
<dbReference type="Pfam" id="PF00536">
    <property type="entry name" value="SAM_1"/>
    <property type="match status" value="2"/>
</dbReference>
<dbReference type="InterPro" id="IPR037620">
    <property type="entry name" value="LIP-1_SAM_1"/>
</dbReference>
<feature type="region of interest" description="Disordered" evidence="8">
    <location>
        <begin position="761"/>
        <end position="784"/>
    </location>
</feature>
<feature type="domain" description="SAM" evidence="9">
    <location>
        <begin position="983"/>
        <end position="1040"/>
    </location>
</feature>
<dbReference type="InterPro" id="IPR037622">
    <property type="entry name" value="LIP-1_SAM_3"/>
</dbReference>
<dbReference type="Pfam" id="PF25526">
    <property type="entry name" value="LIP-1"/>
    <property type="match status" value="1"/>
</dbReference>